<keyword evidence="5" id="KW-1185">Reference proteome</keyword>
<dbReference type="Proteomes" id="UP001239626">
    <property type="component" value="Unassembled WGS sequence"/>
</dbReference>
<keyword evidence="2" id="KW-0012">Acyltransferase</keyword>
<dbReference type="InterPro" id="IPR000182">
    <property type="entry name" value="GNAT_dom"/>
</dbReference>
<feature type="domain" description="N-acetyltransferase" evidence="3">
    <location>
        <begin position="1"/>
        <end position="148"/>
    </location>
</feature>
<keyword evidence="1" id="KW-0808">Transferase</keyword>
<evidence type="ECO:0000313" key="4">
    <source>
        <dbReference type="EMBL" id="MDQ0375497.1"/>
    </source>
</evidence>
<organism evidence="4 5">
    <name type="scientific">Cellulomonas humilata</name>
    <dbReference type="NCBI Taxonomy" id="144055"/>
    <lineage>
        <taxon>Bacteria</taxon>
        <taxon>Bacillati</taxon>
        <taxon>Actinomycetota</taxon>
        <taxon>Actinomycetes</taxon>
        <taxon>Micrococcales</taxon>
        <taxon>Cellulomonadaceae</taxon>
        <taxon>Cellulomonas</taxon>
    </lineage>
</organism>
<name>A0ABU0EJX1_9CELL</name>
<dbReference type="Gene3D" id="3.40.630.30">
    <property type="match status" value="1"/>
</dbReference>
<proteinExistence type="predicted"/>
<dbReference type="CDD" id="cd04301">
    <property type="entry name" value="NAT_SF"/>
    <property type="match status" value="1"/>
</dbReference>
<gene>
    <name evidence="4" type="ORF">J2X26_003835</name>
</gene>
<dbReference type="RefSeq" id="WP_307494300.1">
    <property type="nucleotide sequence ID" value="NZ_JAUSVB010000006.1"/>
</dbReference>
<dbReference type="InterPro" id="IPR016181">
    <property type="entry name" value="Acyl_CoA_acyltransferase"/>
</dbReference>
<protein>
    <submittedName>
        <fullName evidence="4">GNAT superfamily N-acetyltransferase</fullName>
    </submittedName>
</protein>
<dbReference type="PANTHER" id="PTHR43877">
    <property type="entry name" value="AMINOALKYLPHOSPHONATE N-ACETYLTRANSFERASE-RELATED-RELATED"/>
    <property type="match status" value="1"/>
</dbReference>
<dbReference type="SUPFAM" id="SSF55729">
    <property type="entry name" value="Acyl-CoA N-acyltransferases (Nat)"/>
    <property type="match status" value="1"/>
</dbReference>
<evidence type="ECO:0000313" key="5">
    <source>
        <dbReference type="Proteomes" id="UP001239626"/>
    </source>
</evidence>
<evidence type="ECO:0000259" key="3">
    <source>
        <dbReference type="PROSITE" id="PS51186"/>
    </source>
</evidence>
<evidence type="ECO:0000256" key="2">
    <source>
        <dbReference type="ARBA" id="ARBA00023315"/>
    </source>
</evidence>
<reference evidence="4 5" key="1">
    <citation type="submission" date="2023-07" db="EMBL/GenBank/DDBJ databases">
        <title>Sorghum-associated microbial communities from plants grown in Nebraska, USA.</title>
        <authorList>
            <person name="Schachtman D."/>
        </authorList>
    </citation>
    <scope>NUCLEOTIDE SEQUENCE [LARGE SCALE GENOMIC DNA]</scope>
    <source>
        <strain evidence="4 5">BE332</strain>
    </source>
</reference>
<evidence type="ECO:0000256" key="1">
    <source>
        <dbReference type="ARBA" id="ARBA00022679"/>
    </source>
</evidence>
<dbReference type="Pfam" id="PF00583">
    <property type="entry name" value="Acetyltransf_1"/>
    <property type="match status" value="1"/>
</dbReference>
<dbReference type="PROSITE" id="PS51186">
    <property type="entry name" value="GNAT"/>
    <property type="match status" value="1"/>
</dbReference>
<sequence>MFREARADDLPDLLRLYRQLHPAEPIADDVAPVLQQILASPGLHLFVLEVDGAVVATTYLNVIPNLTRQASPYAVVENVVVDERLRGRGLGKEAMAGTLAAAWAAGCYKVMLLTGSRSPATHAFYRSCGLSGDAKTAYVARPPVRSVP</sequence>
<accession>A0ABU0EJX1</accession>
<comment type="caution">
    <text evidence="4">The sequence shown here is derived from an EMBL/GenBank/DDBJ whole genome shotgun (WGS) entry which is preliminary data.</text>
</comment>
<dbReference type="EMBL" id="JAUSVB010000006">
    <property type="protein sequence ID" value="MDQ0375497.1"/>
    <property type="molecule type" value="Genomic_DNA"/>
</dbReference>
<dbReference type="InterPro" id="IPR050832">
    <property type="entry name" value="Bact_Acetyltransf"/>
</dbReference>